<name>A0A6N7KTR1_9ACTN</name>
<comment type="caution">
    <text evidence="2">The sequence shown here is derived from an EMBL/GenBank/DDBJ whole genome shotgun (WGS) entry which is preliminary data.</text>
</comment>
<organism evidence="2 3">
    <name type="scientific">Streptomyces kaniharaensis</name>
    <dbReference type="NCBI Taxonomy" id="212423"/>
    <lineage>
        <taxon>Bacteria</taxon>
        <taxon>Bacillati</taxon>
        <taxon>Actinomycetota</taxon>
        <taxon>Actinomycetes</taxon>
        <taxon>Kitasatosporales</taxon>
        <taxon>Streptomycetaceae</taxon>
        <taxon>Streptomyces</taxon>
    </lineage>
</organism>
<dbReference type="EMBL" id="WBOF01000001">
    <property type="protein sequence ID" value="MQS13404.1"/>
    <property type="molecule type" value="Genomic_DNA"/>
</dbReference>
<dbReference type="AlphaFoldDB" id="A0A6N7KTR1"/>
<dbReference type="InterPro" id="IPR050471">
    <property type="entry name" value="AB_hydrolase"/>
</dbReference>
<feature type="domain" description="AB hydrolase-1" evidence="1">
    <location>
        <begin position="39"/>
        <end position="249"/>
    </location>
</feature>
<protein>
    <submittedName>
        <fullName evidence="2">Alpha/beta hydrolase</fullName>
    </submittedName>
</protein>
<reference evidence="2 3" key="1">
    <citation type="submission" date="2019-09" db="EMBL/GenBank/DDBJ databases">
        <title>Genome Sequences of Streptomyces kaniharaensis ATCC 21070.</title>
        <authorList>
            <person name="Zhu W."/>
            <person name="De Crecy-Lagard V."/>
            <person name="Richards N.G."/>
        </authorList>
    </citation>
    <scope>NUCLEOTIDE SEQUENCE [LARGE SCALE GENOMIC DNA]</scope>
    <source>
        <strain evidence="2 3">SF-557</strain>
    </source>
</reference>
<dbReference type="PANTHER" id="PTHR43433:SF1">
    <property type="entry name" value="BLL5160 PROTEIN"/>
    <property type="match status" value="1"/>
</dbReference>
<dbReference type="Pfam" id="PF12697">
    <property type="entry name" value="Abhydrolase_6"/>
    <property type="match status" value="1"/>
</dbReference>
<gene>
    <name evidence="2" type="ORF">F7Q99_14275</name>
</gene>
<dbReference type="GO" id="GO:0016787">
    <property type="term" value="F:hydrolase activity"/>
    <property type="evidence" value="ECO:0007669"/>
    <property type="project" value="UniProtKB-KW"/>
</dbReference>
<proteinExistence type="predicted"/>
<dbReference type="InterPro" id="IPR000073">
    <property type="entry name" value="AB_hydrolase_1"/>
</dbReference>
<dbReference type="OrthoDB" id="63519at2"/>
<dbReference type="PANTHER" id="PTHR43433">
    <property type="entry name" value="HYDROLASE, ALPHA/BETA FOLD FAMILY PROTEIN"/>
    <property type="match status" value="1"/>
</dbReference>
<sequence length="262" mass="26820">MNTVVSADGTEIAYSVTGSGPAVVFVDGALCHRAFGPGTAVAQQLAAHHTVYTYDRRGRGESGDTSPFAVEREIEDLAAVIEAAGGSARVVGVSSGAALALRAAASGVGISRIAVYEPPFSTEDGQRARFTAYLTDLEAALAEERRGDAAARFMTIVGMPAEMVDQMRGAPMWPAFEAVAPTLAYDAACLGAGTGGSVPVEILAEVAVPALVLDGGASPELLRAPAREVAAAVPGAEHRTLADQTHEVAAEVLAPVLVEFFA</sequence>
<dbReference type="Gene3D" id="3.40.50.1820">
    <property type="entry name" value="alpha/beta hydrolase"/>
    <property type="match status" value="1"/>
</dbReference>
<evidence type="ECO:0000259" key="1">
    <source>
        <dbReference type="Pfam" id="PF12697"/>
    </source>
</evidence>
<dbReference type="RefSeq" id="WP_153461663.1">
    <property type="nucleotide sequence ID" value="NZ_WBOF01000001.1"/>
</dbReference>
<keyword evidence="3" id="KW-1185">Reference proteome</keyword>
<dbReference type="Proteomes" id="UP000450000">
    <property type="component" value="Unassembled WGS sequence"/>
</dbReference>
<evidence type="ECO:0000313" key="3">
    <source>
        <dbReference type="Proteomes" id="UP000450000"/>
    </source>
</evidence>
<accession>A0A6N7KTR1</accession>
<keyword evidence="2" id="KW-0378">Hydrolase</keyword>
<dbReference type="SUPFAM" id="SSF53474">
    <property type="entry name" value="alpha/beta-Hydrolases"/>
    <property type="match status" value="1"/>
</dbReference>
<evidence type="ECO:0000313" key="2">
    <source>
        <dbReference type="EMBL" id="MQS13404.1"/>
    </source>
</evidence>
<dbReference type="InterPro" id="IPR029058">
    <property type="entry name" value="AB_hydrolase_fold"/>
</dbReference>